<keyword evidence="4 6" id="KW-0472">Membrane</keyword>
<feature type="transmembrane region" description="Helical" evidence="6">
    <location>
        <begin position="36"/>
        <end position="56"/>
    </location>
</feature>
<accession>A0A2G8RWY1</accession>
<feature type="transmembrane region" description="Helical" evidence="6">
    <location>
        <begin position="135"/>
        <end position="155"/>
    </location>
</feature>
<evidence type="ECO:0000313" key="8">
    <source>
        <dbReference type="Proteomes" id="UP000230002"/>
    </source>
</evidence>
<name>A0A2G8RWY1_9APHY</name>
<dbReference type="AlphaFoldDB" id="A0A2G8RWY1"/>
<protein>
    <submittedName>
        <fullName evidence="7">Transporter</fullName>
    </submittedName>
</protein>
<dbReference type="PANTHER" id="PTHR31465">
    <property type="entry name" value="PROTEIN RTA1-RELATED"/>
    <property type="match status" value="1"/>
</dbReference>
<feature type="transmembrane region" description="Helical" evidence="6">
    <location>
        <begin position="227"/>
        <end position="245"/>
    </location>
</feature>
<evidence type="ECO:0000256" key="4">
    <source>
        <dbReference type="ARBA" id="ARBA00023136"/>
    </source>
</evidence>
<evidence type="ECO:0000256" key="6">
    <source>
        <dbReference type="SAM" id="Phobius"/>
    </source>
</evidence>
<feature type="compositionally biased region" description="Low complexity" evidence="5">
    <location>
        <begin position="1"/>
        <end position="19"/>
    </location>
</feature>
<comment type="caution">
    <text evidence="7">The sequence shown here is derived from an EMBL/GenBank/DDBJ whole genome shotgun (WGS) entry which is preliminary data.</text>
</comment>
<dbReference type="OrthoDB" id="3358017at2759"/>
<dbReference type="GO" id="GO:0000324">
    <property type="term" value="C:fungal-type vacuole"/>
    <property type="evidence" value="ECO:0007669"/>
    <property type="project" value="TreeGrafter"/>
</dbReference>
<keyword evidence="3 6" id="KW-1133">Transmembrane helix</keyword>
<dbReference type="GO" id="GO:0005886">
    <property type="term" value="C:plasma membrane"/>
    <property type="evidence" value="ECO:0007669"/>
    <property type="project" value="TreeGrafter"/>
</dbReference>
<dbReference type="InterPro" id="IPR007568">
    <property type="entry name" value="RTA1"/>
</dbReference>
<keyword evidence="2 6" id="KW-0812">Transmembrane</keyword>
<evidence type="ECO:0000256" key="3">
    <source>
        <dbReference type="ARBA" id="ARBA00022989"/>
    </source>
</evidence>
<feature type="transmembrane region" description="Helical" evidence="6">
    <location>
        <begin position="97"/>
        <end position="123"/>
    </location>
</feature>
<feature type="transmembrane region" description="Helical" evidence="6">
    <location>
        <begin position="175"/>
        <end position="200"/>
    </location>
</feature>
<dbReference type="EMBL" id="AYKW01000045">
    <property type="protein sequence ID" value="PIL26020.1"/>
    <property type="molecule type" value="Genomic_DNA"/>
</dbReference>
<keyword evidence="8" id="KW-1185">Reference proteome</keyword>
<comment type="subcellular location">
    <subcellularLocation>
        <location evidence="1">Membrane</location>
        <topology evidence="1">Multi-pass membrane protein</topology>
    </subcellularLocation>
</comment>
<gene>
    <name evidence="7" type="ORF">GSI_11774</name>
</gene>
<dbReference type="STRING" id="1077348.A0A2G8RWY1"/>
<dbReference type="Pfam" id="PF04479">
    <property type="entry name" value="RTA1"/>
    <property type="match status" value="1"/>
</dbReference>
<evidence type="ECO:0000256" key="2">
    <source>
        <dbReference type="ARBA" id="ARBA00022692"/>
    </source>
</evidence>
<feature type="region of interest" description="Disordered" evidence="5">
    <location>
        <begin position="1"/>
        <end position="24"/>
    </location>
</feature>
<organism evidence="7 8">
    <name type="scientific">Ganoderma sinense ZZ0214-1</name>
    <dbReference type="NCBI Taxonomy" id="1077348"/>
    <lineage>
        <taxon>Eukaryota</taxon>
        <taxon>Fungi</taxon>
        <taxon>Dikarya</taxon>
        <taxon>Basidiomycota</taxon>
        <taxon>Agaricomycotina</taxon>
        <taxon>Agaricomycetes</taxon>
        <taxon>Polyporales</taxon>
        <taxon>Polyporaceae</taxon>
        <taxon>Ganoderma</taxon>
    </lineage>
</organism>
<reference evidence="7 8" key="1">
    <citation type="journal article" date="2015" name="Sci. Rep.">
        <title>Chromosome-level genome map provides insights into diverse defense mechanisms in the medicinal fungus Ganoderma sinense.</title>
        <authorList>
            <person name="Zhu Y."/>
            <person name="Xu J."/>
            <person name="Sun C."/>
            <person name="Zhou S."/>
            <person name="Xu H."/>
            <person name="Nelson D.R."/>
            <person name="Qian J."/>
            <person name="Song J."/>
            <person name="Luo H."/>
            <person name="Xiang L."/>
            <person name="Li Y."/>
            <person name="Xu Z."/>
            <person name="Ji A."/>
            <person name="Wang L."/>
            <person name="Lu S."/>
            <person name="Hayward A."/>
            <person name="Sun W."/>
            <person name="Li X."/>
            <person name="Schwartz D.C."/>
            <person name="Wang Y."/>
            <person name="Chen S."/>
        </authorList>
    </citation>
    <scope>NUCLEOTIDE SEQUENCE [LARGE SCALE GENOMIC DNA]</scope>
    <source>
        <strain evidence="7 8">ZZ0214-1</strain>
    </source>
</reference>
<evidence type="ECO:0000256" key="1">
    <source>
        <dbReference type="ARBA" id="ARBA00004141"/>
    </source>
</evidence>
<dbReference type="PANTHER" id="PTHR31465:SF9">
    <property type="entry name" value="SPHINGOID LONG-CHAIN BASE TRANSPORTER RSB1"/>
    <property type="match status" value="1"/>
</dbReference>
<sequence length="314" mass="34814">MSTSATSTMSSSFPSVSSTQQAAPLQPRNPYGYVPTEWICILFIALFAVSTIAHTVQAAHSRLWWLFLTAFMAGIGEILGWSARLWSSQNVYLRDPYIMQITTTIIAPTPLIAANFIILGQIIRRMGQKYSRVSARWYTIIFCTADIIALVIQALGGGSASTAIQNGRNPDTGGYIMLAGVSFQMAALVIYVVLASEFILRYAYDHPFPRYGESTVARRRTDNKTKLMVLGLVLEAVFLFIRGIYRVVELSNGWTGKIITTEWLFVVFDGTMIVLAMLTINIFHPALLLGKADTWLSRDSDEGVKALRCSKESV</sequence>
<feature type="transmembrane region" description="Helical" evidence="6">
    <location>
        <begin position="63"/>
        <end position="85"/>
    </location>
</feature>
<evidence type="ECO:0000313" key="7">
    <source>
        <dbReference type="EMBL" id="PIL26020.1"/>
    </source>
</evidence>
<dbReference type="Proteomes" id="UP000230002">
    <property type="component" value="Unassembled WGS sequence"/>
</dbReference>
<evidence type="ECO:0000256" key="5">
    <source>
        <dbReference type="SAM" id="MobiDB-lite"/>
    </source>
</evidence>
<feature type="transmembrane region" description="Helical" evidence="6">
    <location>
        <begin position="265"/>
        <end position="289"/>
    </location>
</feature>
<proteinExistence type="predicted"/>